<dbReference type="AlphaFoldDB" id="A0A6J6S1C8"/>
<dbReference type="InterPro" id="IPR015854">
    <property type="entry name" value="ABC_transpr_LolD-like"/>
</dbReference>
<dbReference type="GO" id="GO:0016887">
    <property type="term" value="F:ATP hydrolysis activity"/>
    <property type="evidence" value="ECO:0007669"/>
    <property type="project" value="InterPro"/>
</dbReference>
<dbReference type="Pfam" id="PF00005">
    <property type="entry name" value="ABC_tran"/>
    <property type="match status" value="1"/>
</dbReference>
<dbReference type="EMBL" id="CAFBOL010000160">
    <property type="protein sequence ID" value="CAB5019921.1"/>
    <property type="molecule type" value="Genomic_DNA"/>
</dbReference>
<dbReference type="GO" id="GO:0005886">
    <property type="term" value="C:plasma membrane"/>
    <property type="evidence" value="ECO:0007669"/>
    <property type="project" value="TreeGrafter"/>
</dbReference>
<feature type="domain" description="ABC transporter" evidence="4">
    <location>
        <begin position="15"/>
        <end position="234"/>
    </location>
</feature>
<keyword evidence="2" id="KW-0547">Nucleotide-binding</keyword>
<organism evidence="6">
    <name type="scientific">freshwater metagenome</name>
    <dbReference type="NCBI Taxonomy" id="449393"/>
    <lineage>
        <taxon>unclassified sequences</taxon>
        <taxon>metagenomes</taxon>
        <taxon>ecological metagenomes</taxon>
    </lineage>
</organism>
<keyword evidence="3" id="KW-0067">ATP-binding</keyword>
<dbReference type="PANTHER" id="PTHR24220">
    <property type="entry name" value="IMPORT ATP-BINDING PROTEIN"/>
    <property type="match status" value="1"/>
</dbReference>
<dbReference type="PROSITE" id="PS50893">
    <property type="entry name" value="ABC_TRANSPORTER_2"/>
    <property type="match status" value="1"/>
</dbReference>
<dbReference type="GO" id="GO:0005524">
    <property type="term" value="F:ATP binding"/>
    <property type="evidence" value="ECO:0007669"/>
    <property type="project" value="UniProtKB-KW"/>
</dbReference>
<name>A0A6J6S1C8_9ZZZZ</name>
<evidence type="ECO:0000313" key="8">
    <source>
        <dbReference type="EMBL" id="CAB5019921.1"/>
    </source>
</evidence>
<dbReference type="SMART" id="SM00382">
    <property type="entry name" value="AAA"/>
    <property type="match status" value="1"/>
</dbReference>
<protein>
    <submittedName>
        <fullName evidence="6">Unannotated protein</fullName>
    </submittedName>
</protein>
<gene>
    <name evidence="6" type="ORF">UFOPK2656_01942</name>
    <name evidence="7" type="ORF">UFOPK3267_02972</name>
    <name evidence="8" type="ORF">UFOPK3931_03291</name>
    <name evidence="5" type="ORF">UFOPK4189_01015</name>
</gene>
<sequence>MVLELLMSESLAPVVVVRDVTRTYRRAGTPVAALRGVHLEVAVGELIVLMGPSGCGKTTLLHVLGGLDRADSGSARVAAVDLMAADQGDLDRLRQHHVGIMLQSDNLLSTATARDQVALRLLARGMGWRAARAEADRLLGLVGLADRLHHRPASLSGGEQQRVALARALAGGPDLVLADEPTGELDSETTREMVELISRTNRELGCTFVIATHDPLLAEGVGRVVRMRDGQVVE</sequence>
<dbReference type="EMBL" id="CAFBIY010000256">
    <property type="protein sequence ID" value="CAB4853441.1"/>
    <property type="molecule type" value="Genomic_DNA"/>
</dbReference>
<dbReference type="InterPro" id="IPR003593">
    <property type="entry name" value="AAA+_ATPase"/>
</dbReference>
<dbReference type="GO" id="GO:0022857">
    <property type="term" value="F:transmembrane transporter activity"/>
    <property type="evidence" value="ECO:0007669"/>
    <property type="project" value="TreeGrafter"/>
</dbReference>
<evidence type="ECO:0000256" key="2">
    <source>
        <dbReference type="ARBA" id="ARBA00022741"/>
    </source>
</evidence>
<dbReference type="InterPro" id="IPR003439">
    <property type="entry name" value="ABC_transporter-like_ATP-bd"/>
</dbReference>
<accession>A0A6J6S1C8</accession>
<dbReference type="CDD" id="cd03255">
    <property type="entry name" value="ABC_MJ0796_LolCDE_FtsE"/>
    <property type="match status" value="1"/>
</dbReference>
<proteinExistence type="predicted"/>
<dbReference type="EMBL" id="CAEZYF010000012">
    <property type="protein sequence ID" value="CAB4728562.1"/>
    <property type="molecule type" value="Genomic_DNA"/>
</dbReference>
<evidence type="ECO:0000256" key="3">
    <source>
        <dbReference type="ARBA" id="ARBA00022840"/>
    </source>
</evidence>
<dbReference type="InterPro" id="IPR027417">
    <property type="entry name" value="P-loop_NTPase"/>
</dbReference>
<reference evidence="6" key="1">
    <citation type="submission" date="2020-05" db="EMBL/GenBank/DDBJ databases">
        <authorList>
            <person name="Chiriac C."/>
            <person name="Salcher M."/>
            <person name="Ghai R."/>
            <person name="Kavagutti S V."/>
        </authorList>
    </citation>
    <scope>NUCLEOTIDE SEQUENCE</scope>
</reference>
<evidence type="ECO:0000313" key="6">
    <source>
        <dbReference type="EMBL" id="CAB4728562.1"/>
    </source>
</evidence>
<evidence type="ECO:0000313" key="7">
    <source>
        <dbReference type="EMBL" id="CAB4853441.1"/>
    </source>
</evidence>
<dbReference type="PROSITE" id="PS00211">
    <property type="entry name" value="ABC_TRANSPORTER_1"/>
    <property type="match status" value="1"/>
</dbReference>
<dbReference type="InterPro" id="IPR017911">
    <property type="entry name" value="MacB-like_ATP-bd"/>
</dbReference>
<dbReference type="InterPro" id="IPR017871">
    <property type="entry name" value="ABC_transporter-like_CS"/>
</dbReference>
<dbReference type="EMBL" id="CAESGF010000004">
    <property type="protein sequence ID" value="CAB4363233.1"/>
    <property type="molecule type" value="Genomic_DNA"/>
</dbReference>
<evidence type="ECO:0000259" key="4">
    <source>
        <dbReference type="PROSITE" id="PS50893"/>
    </source>
</evidence>
<dbReference type="Gene3D" id="3.40.50.300">
    <property type="entry name" value="P-loop containing nucleotide triphosphate hydrolases"/>
    <property type="match status" value="1"/>
</dbReference>
<keyword evidence="1" id="KW-0813">Transport</keyword>
<dbReference type="SUPFAM" id="SSF52540">
    <property type="entry name" value="P-loop containing nucleoside triphosphate hydrolases"/>
    <property type="match status" value="1"/>
</dbReference>
<evidence type="ECO:0000256" key="1">
    <source>
        <dbReference type="ARBA" id="ARBA00022448"/>
    </source>
</evidence>
<evidence type="ECO:0000313" key="5">
    <source>
        <dbReference type="EMBL" id="CAB4363233.1"/>
    </source>
</evidence>